<dbReference type="EMBL" id="CAESAJ010000044">
    <property type="protein sequence ID" value="CAB4335880.1"/>
    <property type="molecule type" value="Genomic_DNA"/>
</dbReference>
<feature type="transmembrane region" description="Helical" evidence="1">
    <location>
        <begin position="7"/>
        <end position="24"/>
    </location>
</feature>
<sequence>MKFLYEALVLLHLVGVIAIAYGFFKELRKGTRGINAAMLHGASTQFATGLIMVGLRSSDVFADEEALNMSKIGIKLLVTVIILATVVVGRRATKPQPYWALIGALTLVNIVIATAL</sequence>
<proteinExistence type="predicted"/>
<keyword evidence="1" id="KW-1133">Transmembrane helix</keyword>
<feature type="transmembrane region" description="Helical" evidence="1">
    <location>
        <begin position="76"/>
        <end position="92"/>
    </location>
</feature>
<name>A0A6J5Z637_9ZZZZ</name>
<protein>
    <submittedName>
        <fullName evidence="2">Unannotated protein</fullName>
    </submittedName>
</protein>
<organism evidence="2">
    <name type="scientific">freshwater metagenome</name>
    <dbReference type="NCBI Taxonomy" id="449393"/>
    <lineage>
        <taxon>unclassified sequences</taxon>
        <taxon>metagenomes</taxon>
        <taxon>ecological metagenomes</taxon>
    </lineage>
</organism>
<feature type="transmembrane region" description="Helical" evidence="1">
    <location>
        <begin position="98"/>
        <end position="115"/>
    </location>
</feature>
<reference evidence="2" key="1">
    <citation type="submission" date="2020-05" db="EMBL/GenBank/DDBJ databases">
        <authorList>
            <person name="Chiriac C."/>
            <person name="Salcher M."/>
            <person name="Ghai R."/>
            <person name="Kavagutti S V."/>
        </authorList>
    </citation>
    <scope>NUCLEOTIDE SEQUENCE</scope>
</reference>
<accession>A0A6J5Z637</accession>
<feature type="transmembrane region" description="Helical" evidence="1">
    <location>
        <begin position="36"/>
        <end position="55"/>
    </location>
</feature>
<evidence type="ECO:0000313" key="2">
    <source>
        <dbReference type="EMBL" id="CAB4335880.1"/>
    </source>
</evidence>
<keyword evidence="1" id="KW-0812">Transmembrane</keyword>
<evidence type="ECO:0000256" key="1">
    <source>
        <dbReference type="SAM" id="Phobius"/>
    </source>
</evidence>
<dbReference type="AlphaFoldDB" id="A0A6J5Z637"/>
<gene>
    <name evidence="2" type="ORF">UFOPK3770_00561</name>
</gene>
<keyword evidence="1" id="KW-0472">Membrane</keyword>